<keyword evidence="3" id="KW-0539">Nucleus</keyword>
<dbReference type="AlphaFoldDB" id="A0A9W9A448"/>
<feature type="compositionally biased region" description="Low complexity" evidence="4">
    <location>
        <begin position="45"/>
        <end position="57"/>
    </location>
</feature>
<keyword evidence="1 3" id="KW-0238">DNA-binding</keyword>
<dbReference type="CDD" id="cd01389">
    <property type="entry name" value="HMG-box_ROX1-like"/>
    <property type="match status" value="1"/>
</dbReference>
<dbReference type="Gene3D" id="1.10.30.10">
    <property type="entry name" value="High mobility group box domain"/>
    <property type="match status" value="1"/>
</dbReference>
<feature type="region of interest" description="Disordered" evidence="4">
    <location>
        <begin position="38"/>
        <end position="57"/>
    </location>
</feature>
<feature type="compositionally biased region" description="Basic and acidic residues" evidence="4">
    <location>
        <begin position="111"/>
        <end position="124"/>
    </location>
</feature>
<evidence type="ECO:0000256" key="2">
    <source>
        <dbReference type="ARBA" id="ARBA00023163"/>
    </source>
</evidence>
<dbReference type="InterPro" id="IPR009071">
    <property type="entry name" value="HMG_box_dom"/>
</dbReference>
<evidence type="ECO:0000256" key="1">
    <source>
        <dbReference type="ARBA" id="ARBA00023125"/>
    </source>
</evidence>
<feature type="region of interest" description="Disordered" evidence="4">
    <location>
        <begin position="206"/>
        <end position="229"/>
    </location>
</feature>
<dbReference type="PROSITE" id="PS50118">
    <property type="entry name" value="HMG_BOX_2"/>
    <property type="match status" value="1"/>
</dbReference>
<feature type="region of interest" description="Disordered" evidence="4">
    <location>
        <begin position="373"/>
        <end position="395"/>
    </location>
</feature>
<dbReference type="Pfam" id="PF00505">
    <property type="entry name" value="HMG_box"/>
    <property type="match status" value="1"/>
</dbReference>
<dbReference type="EMBL" id="JAOTPV010000018">
    <property type="protein sequence ID" value="KAJ4472939.1"/>
    <property type="molecule type" value="Genomic_DNA"/>
</dbReference>
<keyword evidence="7" id="KW-1185">Reference proteome</keyword>
<feature type="compositionally biased region" description="Low complexity" evidence="4">
    <location>
        <begin position="81"/>
        <end position="99"/>
    </location>
</feature>
<dbReference type="OrthoDB" id="6247875at2759"/>
<dbReference type="InterPro" id="IPR036910">
    <property type="entry name" value="HMG_box_dom_sf"/>
</dbReference>
<dbReference type="PANTHER" id="PTHR10270">
    <property type="entry name" value="SOX TRANSCRIPTION FACTOR"/>
    <property type="match status" value="1"/>
</dbReference>
<reference evidence="6" key="1">
    <citation type="submission" date="2022-08" db="EMBL/GenBank/DDBJ databases">
        <title>A Global Phylogenomic Analysis of the Shiitake Genus Lentinula.</title>
        <authorList>
            <consortium name="DOE Joint Genome Institute"/>
            <person name="Sierra-Patev S."/>
            <person name="Min B."/>
            <person name="Naranjo-Ortiz M."/>
            <person name="Looney B."/>
            <person name="Konkel Z."/>
            <person name="Slot J.C."/>
            <person name="Sakamoto Y."/>
            <person name="Steenwyk J.L."/>
            <person name="Rokas A."/>
            <person name="Carro J."/>
            <person name="Camarero S."/>
            <person name="Ferreira P."/>
            <person name="Molpeceres G."/>
            <person name="Ruiz-Duenas F.J."/>
            <person name="Serrano A."/>
            <person name="Henrissat B."/>
            <person name="Drula E."/>
            <person name="Hughes K.W."/>
            <person name="Mata J.L."/>
            <person name="Ishikawa N.K."/>
            <person name="Vargas-Isla R."/>
            <person name="Ushijima S."/>
            <person name="Smith C.A."/>
            <person name="Ahrendt S."/>
            <person name="Andreopoulos W."/>
            <person name="He G."/>
            <person name="Labutti K."/>
            <person name="Lipzen A."/>
            <person name="Ng V."/>
            <person name="Riley R."/>
            <person name="Sandor L."/>
            <person name="Barry K."/>
            <person name="Martinez A.T."/>
            <person name="Xiao Y."/>
            <person name="Gibbons J.G."/>
            <person name="Terashima K."/>
            <person name="Grigoriev I.V."/>
            <person name="Hibbett D.S."/>
        </authorList>
    </citation>
    <scope>NUCLEOTIDE SEQUENCE</scope>
    <source>
        <strain evidence="6">JLM2183</strain>
    </source>
</reference>
<evidence type="ECO:0000313" key="6">
    <source>
        <dbReference type="EMBL" id="KAJ4472939.1"/>
    </source>
</evidence>
<dbReference type="PANTHER" id="PTHR10270:SF161">
    <property type="entry name" value="SEX-DETERMINING REGION Y PROTEIN"/>
    <property type="match status" value="1"/>
</dbReference>
<dbReference type="GO" id="GO:0005634">
    <property type="term" value="C:nucleus"/>
    <property type="evidence" value="ECO:0007669"/>
    <property type="project" value="UniProtKB-UniRule"/>
</dbReference>
<dbReference type="SUPFAM" id="SSF47095">
    <property type="entry name" value="HMG-box"/>
    <property type="match status" value="1"/>
</dbReference>
<name>A0A9W9A448_9AGAR</name>
<dbReference type="GO" id="GO:0030154">
    <property type="term" value="P:cell differentiation"/>
    <property type="evidence" value="ECO:0007669"/>
    <property type="project" value="TreeGrafter"/>
</dbReference>
<dbReference type="InterPro" id="IPR050140">
    <property type="entry name" value="SRY-related_HMG-box_TF-like"/>
</dbReference>
<evidence type="ECO:0000313" key="7">
    <source>
        <dbReference type="Proteomes" id="UP001150266"/>
    </source>
</evidence>
<feature type="DNA-binding region" description="HMG box" evidence="3">
    <location>
        <begin position="124"/>
        <end position="201"/>
    </location>
</feature>
<evidence type="ECO:0000256" key="3">
    <source>
        <dbReference type="PROSITE-ProRule" id="PRU00267"/>
    </source>
</evidence>
<dbReference type="SMART" id="SM00398">
    <property type="entry name" value="HMG"/>
    <property type="match status" value="1"/>
</dbReference>
<gene>
    <name evidence="6" type="ORF">J3R30DRAFT_3684848</name>
</gene>
<dbReference type="GO" id="GO:0001228">
    <property type="term" value="F:DNA-binding transcription activator activity, RNA polymerase II-specific"/>
    <property type="evidence" value="ECO:0007669"/>
    <property type="project" value="TreeGrafter"/>
</dbReference>
<keyword evidence="2" id="KW-0804">Transcription</keyword>
<protein>
    <recommendedName>
        <fullName evidence="5">HMG box domain-containing protein</fullName>
    </recommendedName>
</protein>
<feature type="compositionally biased region" description="Low complexity" evidence="4">
    <location>
        <begin position="373"/>
        <end position="393"/>
    </location>
</feature>
<organism evidence="6 7">
    <name type="scientific">Lentinula aciculospora</name>
    <dbReference type="NCBI Taxonomy" id="153920"/>
    <lineage>
        <taxon>Eukaryota</taxon>
        <taxon>Fungi</taxon>
        <taxon>Dikarya</taxon>
        <taxon>Basidiomycota</taxon>
        <taxon>Agaricomycotina</taxon>
        <taxon>Agaricomycetes</taxon>
        <taxon>Agaricomycetidae</taxon>
        <taxon>Agaricales</taxon>
        <taxon>Marasmiineae</taxon>
        <taxon>Omphalotaceae</taxon>
        <taxon>Lentinula</taxon>
    </lineage>
</organism>
<feature type="compositionally biased region" description="Basic and acidic residues" evidence="4">
    <location>
        <begin position="1"/>
        <end position="10"/>
    </location>
</feature>
<dbReference type="GO" id="GO:0000978">
    <property type="term" value="F:RNA polymerase II cis-regulatory region sequence-specific DNA binding"/>
    <property type="evidence" value="ECO:0007669"/>
    <property type="project" value="TreeGrafter"/>
</dbReference>
<feature type="region of interest" description="Disordered" evidence="4">
    <location>
        <begin position="144"/>
        <end position="164"/>
    </location>
</feature>
<evidence type="ECO:0000259" key="5">
    <source>
        <dbReference type="PROSITE" id="PS50118"/>
    </source>
</evidence>
<evidence type="ECO:0000256" key="4">
    <source>
        <dbReference type="SAM" id="MobiDB-lite"/>
    </source>
</evidence>
<feature type="region of interest" description="Disordered" evidence="4">
    <location>
        <begin position="79"/>
        <end position="124"/>
    </location>
</feature>
<sequence length="542" mass="60455">MPALRTRDTQSRPLEVTTDAPQPPTLTIISPTPRAFTFPISHNLSSDSPYSTPSNSPFEPDLTSLAISSVSSCITPPPRTFSPTSSFTSVSPSPTSYTTNSHLSQKSLGSDAERRPKKGDEDYIKRPENAFILFRRKCCEEHQAAEDDTASSRLTKKQRQADLSKTISHQWKSLTLDERKYWENLAKEKKKEHAQMYPGYVYRPQRVRDKDGKARNKKRKPKVNSTATAMNKDTESMSFVVAPARQHGRSASAPTPPPMSYQSIQIPNLYSSSPSCPTSPSLLPMISRRTTHSGNSEDLMADFDFMPSHEHLLAPAFGTEQPNFQMSELMCVRQQSSEFLRNIFNMTSHEAPLSVSTDTSLLLPAHHIVSPASTMGTSSSGPSSPATGPFTPTHSTHPRDAFNLGNIPSSAFVPDSHMQTALDMQIQMSGFNFSGNYWPMQSVWQDESNMMHGDFDLSSIPSLEMGGPKYVDATSTYLASPEAMEMNEYSQEYQQEYSNECLAEYQQEYVQFEHSQYFEGHQSTESSLLGYDNMMGSPEQGF</sequence>
<feature type="region of interest" description="Disordered" evidence="4">
    <location>
        <begin position="1"/>
        <end position="32"/>
    </location>
</feature>
<feature type="domain" description="HMG box" evidence="5">
    <location>
        <begin position="124"/>
        <end position="201"/>
    </location>
</feature>
<proteinExistence type="predicted"/>
<comment type="caution">
    <text evidence="6">The sequence shown here is derived from an EMBL/GenBank/DDBJ whole genome shotgun (WGS) entry which is preliminary data.</text>
</comment>
<accession>A0A9W9A448</accession>
<dbReference type="Proteomes" id="UP001150266">
    <property type="component" value="Unassembled WGS sequence"/>
</dbReference>